<dbReference type="AlphaFoldDB" id="A0AAV4NA88"/>
<keyword evidence="2" id="KW-1185">Reference proteome</keyword>
<proteinExistence type="predicted"/>
<name>A0AAV4NA88_CAEEX</name>
<reference evidence="1 2" key="1">
    <citation type="submission" date="2021-06" db="EMBL/GenBank/DDBJ databases">
        <title>Caerostris extrusa draft genome.</title>
        <authorList>
            <person name="Kono N."/>
            <person name="Arakawa K."/>
        </authorList>
    </citation>
    <scope>NUCLEOTIDE SEQUENCE [LARGE SCALE GENOMIC DNA]</scope>
</reference>
<evidence type="ECO:0000313" key="1">
    <source>
        <dbReference type="EMBL" id="GIX80399.1"/>
    </source>
</evidence>
<sequence length="105" mass="12088">MVEEIGGQRYFPEKKIHPRVKEEVFGLKLCLLKFLFMVPTDHSVMRGGRQPHPIVLGDDSLYLHSTLISQLLKRFNFRCLYASIPNTFGHGSRHLKVHVLTESTV</sequence>
<evidence type="ECO:0000313" key="2">
    <source>
        <dbReference type="Proteomes" id="UP001054945"/>
    </source>
</evidence>
<accession>A0AAV4NA88</accession>
<organism evidence="1 2">
    <name type="scientific">Caerostris extrusa</name>
    <name type="common">Bark spider</name>
    <name type="synonym">Caerostris bankana</name>
    <dbReference type="NCBI Taxonomy" id="172846"/>
    <lineage>
        <taxon>Eukaryota</taxon>
        <taxon>Metazoa</taxon>
        <taxon>Ecdysozoa</taxon>
        <taxon>Arthropoda</taxon>
        <taxon>Chelicerata</taxon>
        <taxon>Arachnida</taxon>
        <taxon>Araneae</taxon>
        <taxon>Araneomorphae</taxon>
        <taxon>Entelegynae</taxon>
        <taxon>Araneoidea</taxon>
        <taxon>Araneidae</taxon>
        <taxon>Caerostris</taxon>
    </lineage>
</organism>
<dbReference type="Proteomes" id="UP001054945">
    <property type="component" value="Unassembled WGS sequence"/>
</dbReference>
<evidence type="ECO:0008006" key="3">
    <source>
        <dbReference type="Google" id="ProtNLM"/>
    </source>
</evidence>
<dbReference type="EMBL" id="BPLR01003026">
    <property type="protein sequence ID" value="GIX80399.1"/>
    <property type="molecule type" value="Genomic_DNA"/>
</dbReference>
<protein>
    <recommendedName>
        <fullName evidence="3">Maturase K</fullName>
    </recommendedName>
</protein>
<gene>
    <name evidence="1" type="ORF">CEXT_73471</name>
</gene>
<comment type="caution">
    <text evidence="1">The sequence shown here is derived from an EMBL/GenBank/DDBJ whole genome shotgun (WGS) entry which is preliminary data.</text>
</comment>